<feature type="compositionally biased region" description="Basic and acidic residues" evidence="1">
    <location>
        <begin position="313"/>
        <end position="330"/>
    </location>
</feature>
<feature type="compositionally biased region" description="Basic and acidic residues" evidence="1">
    <location>
        <begin position="423"/>
        <end position="435"/>
    </location>
</feature>
<keyword evidence="3" id="KW-1185">Reference proteome</keyword>
<dbReference type="EMBL" id="JAXCGZ010019053">
    <property type="protein sequence ID" value="KAK7066714.1"/>
    <property type="molecule type" value="Genomic_DNA"/>
</dbReference>
<feature type="compositionally biased region" description="Polar residues" evidence="1">
    <location>
        <begin position="474"/>
        <end position="490"/>
    </location>
</feature>
<evidence type="ECO:0000313" key="2">
    <source>
        <dbReference type="EMBL" id="KAK7066714.1"/>
    </source>
</evidence>
<evidence type="ECO:0000256" key="1">
    <source>
        <dbReference type="SAM" id="MobiDB-lite"/>
    </source>
</evidence>
<feature type="compositionally biased region" description="Low complexity" evidence="1">
    <location>
        <begin position="408"/>
        <end position="421"/>
    </location>
</feature>
<organism evidence="2 3">
    <name type="scientific">Halocaridina rubra</name>
    <name type="common">Hawaiian red shrimp</name>
    <dbReference type="NCBI Taxonomy" id="373956"/>
    <lineage>
        <taxon>Eukaryota</taxon>
        <taxon>Metazoa</taxon>
        <taxon>Ecdysozoa</taxon>
        <taxon>Arthropoda</taxon>
        <taxon>Crustacea</taxon>
        <taxon>Multicrustacea</taxon>
        <taxon>Malacostraca</taxon>
        <taxon>Eumalacostraca</taxon>
        <taxon>Eucarida</taxon>
        <taxon>Decapoda</taxon>
        <taxon>Pleocyemata</taxon>
        <taxon>Caridea</taxon>
        <taxon>Atyoidea</taxon>
        <taxon>Atyidae</taxon>
        <taxon>Halocaridina</taxon>
    </lineage>
</organism>
<dbReference type="AlphaFoldDB" id="A0AAN8ZX78"/>
<feature type="compositionally biased region" description="Polar residues" evidence="1">
    <location>
        <begin position="230"/>
        <end position="240"/>
    </location>
</feature>
<evidence type="ECO:0000313" key="3">
    <source>
        <dbReference type="Proteomes" id="UP001381693"/>
    </source>
</evidence>
<gene>
    <name evidence="2" type="ORF">SK128_027992</name>
</gene>
<feature type="non-terminal residue" evidence="2">
    <location>
        <position position="577"/>
    </location>
</feature>
<feature type="compositionally biased region" description="Polar residues" evidence="1">
    <location>
        <begin position="190"/>
        <end position="223"/>
    </location>
</feature>
<proteinExistence type="predicted"/>
<feature type="compositionally biased region" description="Polar residues" evidence="1">
    <location>
        <begin position="557"/>
        <end position="568"/>
    </location>
</feature>
<sequence>LGEAPYDPFSAAELQMQALMGPSKPTSRKGSSLGASGLGLGISMMDSVRMEGTGQESPEFDFDMGLAEFEKEYLSSKDRSPDYRSSNHGIINEYGSYGTNLGRSGSCSGLELEPTIGSPLPRRASDNWSWKSNPNTPSGRWSVGTASPTLKKPSWASPRESLHSSGQRNNLSNLTSSFSQENLSKVHRWSSPSRETSKDTSNWAPLSNPNWSLLTHDIQNWSSTDEKNKSPSPNRGTRSWASPIRDSRSKSPPVRDSSSDGHTWLSPNNENQSSLQGTDKLSSRTYDSQRGSSPIRDSLSESLAGIRSWASPTRDRQSPTHDILRRDSHCKSSSVRESGRDPNSESQLWSSLARDRLSASPSPVRDSNRWSSPTRDNKKDCEYERQSEPSPTRDTYKWSSPTRDHDISSPSPTGRSWSSPSRDNYKESSPTRDRQSSPTTTNKQKSDTCSSTHNWLSQSHGRQSVSPVRDTHKWSSLRQDSTSVSNSKNTLKSNLKSWGENSLNNTTQCEWSDELNSGLSSLNSTFNKYLRNTSPSTQRHLLSIGAPDGASGGGLLPSSNIGYETYRTSQDKIDSAT</sequence>
<feature type="region of interest" description="Disordered" evidence="1">
    <location>
        <begin position="545"/>
        <end position="577"/>
    </location>
</feature>
<feature type="region of interest" description="Disordered" evidence="1">
    <location>
        <begin position="17"/>
        <end position="37"/>
    </location>
</feature>
<feature type="compositionally biased region" description="Polar residues" evidence="1">
    <location>
        <begin position="388"/>
        <end position="401"/>
    </location>
</feature>
<feature type="non-terminal residue" evidence="2">
    <location>
        <position position="1"/>
    </location>
</feature>
<feature type="compositionally biased region" description="Basic and acidic residues" evidence="1">
    <location>
        <begin position="375"/>
        <end position="387"/>
    </location>
</feature>
<feature type="compositionally biased region" description="Polar residues" evidence="1">
    <location>
        <begin position="436"/>
        <end position="466"/>
    </location>
</feature>
<accession>A0AAN8ZX78</accession>
<dbReference type="Proteomes" id="UP001381693">
    <property type="component" value="Unassembled WGS sequence"/>
</dbReference>
<protein>
    <submittedName>
        <fullName evidence="2">Uncharacterized protein</fullName>
    </submittedName>
</protein>
<feature type="compositionally biased region" description="Polar residues" evidence="1">
    <location>
        <begin position="265"/>
        <end position="292"/>
    </location>
</feature>
<name>A0AAN8ZX78_HALRR</name>
<feature type="region of interest" description="Disordered" evidence="1">
    <location>
        <begin position="103"/>
        <end position="490"/>
    </location>
</feature>
<comment type="caution">
    <text evidence="2">The sequence shown here is derived from an EMBL/GenBank/DDBJ whole genome shotgun (WGS) entry which is preliminary data.</text>
</comment>
<feature type="compositionally biased region" description="Polar residues" evidence="1">
    <location>
        <begin position="126"/>
        <end position="148"/>
    </location>
</feature>
<feature type="compositionally biased region" description="Polar residues" evidence="1">
    <location>
        <begin position="163"/>
        <end position="183"/>
    </location>
</feature>
<reference evidence="2 3" key="1">
    <citation type="submission" date="2023-11" db="EMBL/GenBank/DDBJ databases">
        <title>Halocaridina rubra genome assembly.</title>
        <authorList>
            <person name="Smith C."/>
        </authorList>
    </citation>
    <scope>NUCLEOTIDE SEQUENCE [LARGE SCALE GENOMIC DNA]</scope>
    <source>
        <strain evidence="2">EP-1</strain>
        <tissue evidence="2">Whole</tissue>
    </source>
</reference>